<dbReference type="EMBL" id="WSFT01000005">
    <property type="protein sequence ID" value="MBS4536929.1"/>
    <property type="molecule type" value="Genomic_DNA"/>
</dbReference>
<dbReference type="SUPFAM" id="SSF51621">
    <property type="entry name" value="Phosphoenolpyruvate/pyruvate domain"/>
    <property type="match status" value="1"/>
</dbReference>
<dbReference type="InterPro" id="IPR015813">
    <property type="entry name" value="Pyrv/PenolPyrv_kinase-like_dom"/>
</dbReference>
<dbReference type="InterPro" id="IPR040442">
    <property type="entry name" value="Pyrv_kinase-like_dom_sf"/>
</dbReference>
<protein>
    <submittedName>
        <fullName evidence="4">HpcH/HpaI aldolase/citrate lyase family protein</fullName>
    </submittedName>
</protein>
<evidence type="ECO:0000313" key="5">
    <source>
        <dbReference type="Proteomes" id="UP000724672"/>
    </source>
</evidence>
<dbReference type="GO" id="GO:0000287">
    <property type="term" value="F:magnesium ion binding"/>
    <property type="evidence" value="ECO:0007669"/>
    <property type="project" value="TreeGrafter"/>
</dbReference>
<dbReference type="Proteomes" id="UP000724672">
    <property type="component" value="Unassembled WGS sequence"/>
</dbReference>
<evidence type="ECO:0000256" key="2">
    <source>
        <dbReference type="ARBA" id="ARBA00022723"/>
    </source>
</evidence>
<dbReference type="Pfam" id="PF15617">
    <property type="entry name" value="C-C_Bond_Lyase"/>
    <property type="match status" value="1"/>
</dbReference>
<name>A0A942UUB8_9FIRM</name>
<dbReference type="InterPro" id="IPR039480">
    <property type="entry name" value="C-C_Bond_Lyase-like"/>
</dbReference>
<dbReference type="PANTHER" id="PTHR32308">
    <property type="entry name" value="LYASE BETA SUBUNIT, PUTATIVE (AFU_ORTHOLOGUE AFUA_4G13030)-RELATED"/>
    <property type="match status" value="1"/>
</dbReference>
<dbReference type="GO" id="GO:0016829">
    <property type="term" value="F:lyase activity"/>
    <property type="evidence" value="ECO:0007669"/>
    <property type="project" value="UniProtKB-KW"/>
</dbReference>
<comment type="cofactor">
    <cofactor evidence="1">
        <name>Mg(2+)</name>
        <dbReference type="ChEBI" id="CHEBI:18420"/>
    </cofactor>
</comment>
<keyword evidence="3" id="KW-0460">Magnesium</keyword>
<dbReference type="GO" id="GO:0006107">
    <property type="term" value="P:oxaloacetate metabolic process"/>
    <property type="evidence" value="ECO:0007669"/>
    <property type="project" value="TreeGrafter"/>
</dbReference>
<reference evidence="4" key="1">
    <citation type="submission" date="2019-12" db="EMBL/GenBank/DDBJ databases">
        <title>Clostridiaceae gen. nov. sp. nov., isolated from sediment in Xinjiang, China.</title>
        <authorList>
            <person name="Zhang R."/>
        </authorList>
    </citation>
    <scope>NUCLEOTIDE SEQUENCE</scope>
    <source>
        <strain evidence="4">D2Q-11</strain>
    </source>
</reference>
<gene>
    <name evidence="4" type="ORF">GOQ27_00555</name>
</gene>
<evidence type="ECO:0000256" key="1">
    <source>
        <dbReference type="ARBA" id="ARBA00001946"/>
    </source>
</evidence>
<evidence type="ECO:0000256" key="3">
    <source>
        <dbReference type="ARBA" id="ARBA00022842"/>
    </source>
</evidence>
<keyword evidence="4" id="KW-0456">Lyase</keyword>
<organism evidence="4 5">
    <name type="scientific">Anaeromonas frigoriresistens</name>
    <dbReference type="NCBI Taxonomy" id="2683708"/>
    <lineage>
        <taxon>Bacteria</taxon>
        <taxon>Bacillati</taxon>
        <taxon>Bacillota</taxon>
        <taxon>Tissierellia</taxon>
        <taxon>Tissierellales</taxon>
        <taxon>Thermohalobacteraceae</taxon>
        <taxon>Anaeromonas</taxon>
    </lineage>
</organism>
<accession>A0A942UUB8</accession>
<comment type="caution">
    <text evidence="4">The sequence shown here is derived from an EMBL/GenBank/DDBJ whole genome shotgun (WGS) entry which is preliminary data.</text>
</comment>
<dbReference type="AlphaFoldDB" id="A0A942UUB8"/>
<evidence type="ECO:0000313" key="4">
    <source>
        <dbReference type="EMBL" id="MBS4536929.1"/>
    </source>
</evidence>
<keyword evidence="2" id="KW-0479">Metal-binding</keyword>
<keyword evidence="5" id="KW-1185">Reference proteome</keyword>
<dbReference type="PANTHER" id="PTHR32308:SF10">
    <property type="entry name" value="CITRATE LYASE SUBUNIT BETA"/>
    <property type="match status" value="1"/>
</dbReference>
<dbReference type="Gene3D" id="3.20.20.60">
    <property type="entry name" value="Phosphoenolpyruvate-binding domains"/>
    <property type="match status" value="1"/>
</dbReference>
<sequence>MGIIDIIVIYRYKISPRAGRRRSKLRYFDFLSDEDRKKIFIHEPQQIDKDLDKESLQYALGATLYIPATKDYIAEDIISNKIKAKSIVICLEDAIGDSQIELAYEGLTKQLNNIQEAINKEKIQRDKLPLLFIRIRNSDQILNIMKKCKSNLEFIVGFVFPKFSWNNGSDYFEKLKILNNELNRKFYGMPILETEDIINMESRRDSLNKINEILNENKDLVLNIRIGATDFSGIFGIRRGYDVTVYDIHVIRDCITDIINRFGRSNNNFVISGPVWEYFFSGDRVLKPKLRVTPFRKNYGLNGAEIRSKLVDKYIDGLINEVLIDRANGLIGKTIIHPSHIIPVQSLYVVTHEEYTDALSILEKNDGNIGVFKSDYSNKMNEIKPHTNWAKRILKRAKIYGVYNINQDFISLMKIAVRNQI</sequence>
<proteinExistence type="predicted"/>